<keyword evidence="2" id="KW-1185">Reference proteome</keyword>
<evidence type="ECO:0000313" key="2">
    <source>
        <dbReference type="Proteomes" id="UP001497522"/>
    </source>
</evidence>
<organism evidence="1 2">
    <name type="scientific">Sphagnum jensenii</name>
    <dbReference type="NCBI Taxonomy" id="128206"/>
    <lineage>
        <taxon>Eukaryota</taxon>
        <taxon>Viridiplantae</taxon>
        <taxon>Streptophyta</taxon>
        <taxon>Embryophyta</taxon>
        <taxon>Bryophyta</taxon>
        <taxon>Sphagnophytina</taxon>
        <taxon>Sphagnopsida</taxon>
        <taxon>Sphagnales</taxon>
        <taxon>Sphagnaceae</taxon>
        <taxon>Sphagnum</taxon>
    </lineage>
</organism>
<reference evidence="1 2" key="1">
    <citation type="submission" date="2024-03" db="EMBL/GenBank/DDBJ databases">
        <authorList>
            <consortium name="ELIXIR-Norway"/>
            <consortium name="Elixir Norway"/>
        </authorList>
    </citation>
    <scope>NUCLEOTIDE SEQUENCE [LARGE SCALE GENOMIC DNA]</scope>
</reference>
<name>A0ABP1B711_9BRYO</name>
<evidence type="ECO:0000313" key="1">
    <source>
        <dbReference type="EMBL" id="CAK9870932.1"/>
    </source>
</evidence>
<proteinExistence type="predicted"/>
<gene>
    <name evidence="1" type="ORF">CSSPJE1EN2_LOCUS13600</name>
</gene>
<protein>
    <submittedName>
        <fullName evidence="1">Uncharacterized protein</fullName>
    </submittedName>
</protein>
<dbReference type="EMBL" id="OZ023703">
    <property type="protein sequence ID" value="CAK9870932.1"/>
    <property type="molecule type" value="Genomic_DNA"/>
</dbReference>
<dbReference type="Proteomes" id="UP001497522">
    <property type="component" value="Chromosome 2"/>
</dbReference>
<sequence>MGPKFGPPCGGLGMAFNDPLPNTQVVVEPKANKEYKTKKEKEKYVAVEELVIAAQTMVGGELCDEEA</sequence>
<accession>A0ABP1B711</accession>